<evidence type="ECO:0000313" key="6">
    <source>
        <dbReference type="EMBL" id="CBY00852.1"/>
    </source>
</evidence>
<evidence type="ECO:0000256" key="1">
    <source>
        <dbReference type="ARBA" id="ARBA00013201"/>
    </source>
</evidence>
<evidence type="ECO:0000313" key="7">
    <source>
        <dbReference type="Proteomes" id="UP000002668"/>
    </source>
</evidence>
<dbReference type="VEuPathDB" id="FungiDB:LEMA_P019820.1"/>
<dbReference type="AlphaFoldDB" id="E5AB11"/>
<dbReference type="InParanoid" id="E5AB11"/>
<feature type="transmembrane region" description="Helical" evidence="5">
    <location>
        <begin position="109"/>
        <end position="129"/>
    </location>
</feature>
<gene>
    <name evidence="6" type="ORF">LEMA_P019820.1</name>
</gene>
<dbReference type="PANTHER" id="PTHR10272">
    <property type="entry name" value="PLATELET-ACTIVATING FACTOR ACETYLHYDROLASE"/>
    <property type="match status" value="1"/>
</dbReference>
<evidence type="ECO:0000256" key="5">
    <source>
        <dbReference type="SAM" id="Phobius"/>
    </source>
</evidence>
<protein>
    <recommendedName>
        <fullName evidence="1">1-alkyl-2-acetylglycerophosphocholine esterase</fullName>
        <ecNumber evidence="1">3.1.1.47</ecNumber>
    </recommendedName>
</protein>
<dbReference type="GeneID" id="13292997"/>
<keyword evidence="4" id="KW-0443">Lipid metabolism</keyword>
<dbReference type="EC" id="3.1.1.47" evidence="1"/>
<keyword evidence="5" id="KW-1133">Transmembrane helix</keyword>
<dbReference type="STRING" id="985895.E5AB11"/>
<accession>E5AB11</accession>
<reference evidence="7" key="1">
    <citation type="journal article" date="2011" name="Nat. Commun.">
        <title>Effector diversification within compartments of the Leptosphaeria maculans genome affected by Repeat-Induced Point mutations.</title>
        <authorList>
            <person name="Rouxel T."/>
            <person name="Grandaubert J."/>
            <person name="Hane J.K."/>
            <person name="Hoede C."/>
            <person name="van de Wouw A.P."/>
            <person name="Couloux A."/>
            <person name="Dominguez V."/>
            <person name="Anthouard V."/>
            <person name="Bally P."/>
            <person name="Bourras S."/>
            <person name="Cozijnsen A.J."/>
            <person name="Ciuffetti L.M."/>
            <person name="Degrave A."/>
            <person name="Dilmaghani A."/>
            <person name="Duret L."/>
            <person name="Fudal I."/>
            <person name="Goodwin S.B."/>
            <person name="Gout L."/>
            <person name="Glaser N."/>
            <person name="Linglin J."/>
            <person name="Kema G.H.J."/>
            <person name="Lapalu N."/>
            <person name="Lawrence C.B."/>
            <person name="May K."/>
            <person name="Meyer M."/>
            <person name="Ollivier B."/>
            <person name="Poulain J."/>
            <person name="Schoch C.L."/>
            <person name="Simon A."/>
            <person name="Spatafora J.W."/>
            <person name="Stachowiak A."/>
            <person name="Turgeon B.G."/>
            <person name="Tyler B.M."/>
            <person name="Vincent D."/>
            <person name="Weissenbach J."/>
            <person name="Amselem J."/>
            <person name="Quesneville H."/>
            <person name="Oliver R.P."/>
            <person name="Wincker P."/>
            <person name="Balesdent M.-H."/>
            <person name="Howlett B.J."/>
        </authorList>
    </citation>
    <scope>NUCLEOTIDE SEQUENCE [LARGE SCALE GENOMIC DNA]</scope>
    <source>
        <strain evidence="7">JN3 / isolate v23.1.3 / race Av1-4-5-6-7-8</strain>
    </source>
</reference>
<keyword evidence="7" id="KW-1185">Reference proteome</keyword>
<evidence type="ECO:0000256" key="4">
    <source>
        <dbReference type="ARBA" id="ARBA00023098"/>
    </source>
</evidence>
<dbReference type="EMBL" id="FP929138">
    <property type="protein sequence ID" value="CBY00852.1"/>
    <property type="molecule type" value="Genomic_DNA"/>
</dbReference>
<dbReference type="Gene3D" id="3.40.50.1820">
    <property type="entry name" value="alpha/beta hydrolase"/>
    <property type="match status" value="1"/>
</dbReference>
<evidence type="ECO:0000256" key="2">
    <source>
        <dbReference type="ARBA" id="ARBA00022801"/>
    </source>
</evidence>
<name>E5AB11_LEPMJ</name>
<sequence length="590" mass="64502">MLFVQRVGRLGKASYYTTWPPLGAADTSEIVSWCQPDTWQRAGRQTLSIDVGWRWVSEVHSSSIKSFQIYFAHILGCAATRLFSLLDVPLPKKTPAMVFSLRRFTWRRVLFFGSASLLFFIFIFSLTPITSPLPPYTGPHEVGILDVETEVQKRVIHEAVLKATGNDAFTLETLAITLYYPSSLPVTSPSQRPWARPWLPQPVSLIGEGYARLAGVPRLSSLFTFALWALGSSTVIPGVVAAPVISGAEKLLTDEGTGSGSFGKLMHAAEQEHSELKRDEGFGTLPCLVFTHGMAGMSQSYAHYLGSIASHGYVVAAVEHRDGSGPGSIVHHSDDTERKVWHVKLQDLESNPPMSELDLKAAQLAYREAEMSETIKLFARMNAGEEIENRKRDSPALPSFKDRLNLSAVAIAGHSYGATGVLQALKSAGSKAMPINGGIALDPGKGSGPLNKDIDVPMLVMQSGEWTERQTEFYGQGWHFDVVKRIVESIKEGWFMTLSGTAHPSCTDAPLIVPWIMKLVTGTTLAPTVALREYIDVSVDFLRFLQTGEKKGVLNSNVTSSSGPLGDSSKERKKVKGVYGAEWEVHVAPQ</sequence>
<keyword evidence="5" id="KW-0812">Transmembrane</keyword>
<dbReference type="HOGENOM" id="CLU_022501_3_0_1"/>
<dbReference type="OrthoDB" id="2363873at2759"/>
<organism evidence="7">
    <name type="scientific">Leptosphaeria maculans (strain JN3 / isolate v23.1.3 / race Av1-4-5-6-7-8)</name>
    <name type="common">Blackleg fungus</name>
    <name type="synonym">Phoma lingam</name>
    <dbReference type="NCBI Taxonomy" id="985895"/>
    <lineage>
        <taxon>Eukaryota</taxon>
        <taxon>Fungi</taxon>
        <taxon>Dikarya</taxon>
        <taxon>Ascomycota</taxon>
        <taxon>Pezizomycotina</taxon>
        <taxon>Dothideomycetes</taxon>
        <taxon>Pleosporomycetidae</taxon>
        <taxon>Pleosporales</taxon>
        <taxon>Pleosporineae</taxon>
        <taxon>Leptosphaeriaceae</taxon>
        <taxon>Plenodomus</taxon>
        <taxon>Plenodomus lingam/Leptosphaeria maculans species complex</taxon>
    </lineage>
</organism>
<dbReference type="PANTHER" id="PTHR10272:SF11">
    <property type="entry name" value="PHOSPHOLIPASE-RELATED"/>
    <property type="match status" value="1"/>
</dbReference>
<keyword evidence="2" id="KW-0378">Hydrolase</keyword>
<keyword evidence="5" id="KW-0472">Membrane</keyword>
<dbReference type="OMA" id="KYWEVHV"/>
<dbReference type="eggNOG" id="KOG3847">
    <property type="taxonomic scope" value="Eukaryota"/>
</dbReference>
<proteinExistence type="predicted"/>
<evidence type="ECO:0000256" key="3">
    <source>
        <dbReference type="ARBA" id="ARBA00022963"/>
    </source>
</evidence>
<dbReference type="InterPro" id="IPR029058">
    <property type="entry name" value="AB_hydrolase_fold"/>
</dbReference>
<keyword evidence="3" id="KW-0442">Lipid degradation</keyword>
<dbReference type="Pfam" id="PF03403">
    <property type="entry name" value="PAF-AH_p_II"/>
    <property type="match status" value="1"/>
</dbReference>
<dbReference type="Proteomes" id="UP000002668">
    <property type="component" value="Genome"/>
</dbReference>
<dbReference type="GO" id="GO:0016042">
    <property type="term" value="P:lipid catabolic process"/>
    <property type="evidence" value="ECO:0007669"/>
    <property type="project" value="UniProtKB-KW"/>
</dbReference>
<dbReference type="SUPFAM" id="SSF53474">
    <property type="entry name" value="alpha/beta-Hydrolases"/>
    <property type="match status" value="1"/>
</dbReference>
<dbReference type="GO" id="GO:0003847">
    <property type="term" value="F:1-alkyl-2-acetylglycerophosphocholine esterase activity"/>
    <property type="evidence" value="ECO:0007669"/>
    <property type="project" value="UniProtKB-EC"/>
</dbReference>